<dbReference type="InterPro" id="IPR015813">
    <property type="entry name" value="Pyrv/PenolPyrv_kinase-like_dom"/>
</dbReference>
<dbReference type="Gene3D" id="3.20.20.60">
    <property type="entry name" value="Phosphoenolpyruvate-binding domains"/>
    <property type="match status" value="1"/>
</dbReference>
<protein>
    <submittedName>
        <fullName evidence="2">2-methylisocitrate lyase</fullName>
    </submittedName>
</protein>
<dbReference type="InterPro" id="IPR040442">
    <property type="entry name" value="Pyrv_kinase-like_dom_sf"/>
</dbReference>
<dbReference type="PANTHER" id="PTHR42905">
    <property type="entry name" value="PHOSPHOENOLPYRUVATE CARBOXYLASE"/>
    <property type="match status" value="1"/>
</dbReference>
<sequence>MPSQLQKCQAFAELHNSKTAWIIPNPWDVGSAKLLEGLGFKALATTSSGFAYTLGRADGEVTLEEKLQHCQSIAAATTIPVNADFENGFAEDTATMVANIKRLAETGVAGFSIEDYSRDNHVIYDFSHAVERIQASGEAIKETGLPIQLTARAENLLRGVDDLEDTIKRLQAFEEAGADVLYAPGIKSLSDLRIVTAELNKPFNVLASLFSDTTVEQFSEAGAVRISVGGALNYTAINPLIIAGTEMLQKGSFEWLQHMAKGAQVKQLLSRK</sequence>
<name>A0A2A5AUM5_9GAMM</name>
<dbReference type="GO" id="GO:0046872">
    <property type="term" value="F:metal ion binding"/>
    <property type="evidence" value="ECO:0007669"/>
    <property type="project" value="UniProtKB-KW"/>
</dbReference>
<gene>
    <name evidence="2" type="ORF">COA96_13000</name>
</gene>
<dbReference type="Proteomes" id="UP000218327">
    <property type="component" value="Unassembled WGS sequence"/>
</dbReference>
<dbReference type="InterPro" id="IPR039556">
    <property type="entry name" value="ICL/PEPM"/>
</dbReference>
<proteinExistence type="predicted"/>
<keyword evidence="2" id="KW-0456">Lyase</keyword>
<dbReference type="AlphaFoldDB" id="A0A2A5AUM5"/>
<keyword evidence="1" id="KW-0479">Metal-binding</keyword>
<evidence type="ECO:0000313" key="2">
    <source>
        <dbReference type="EMBL" id="PCJ22942.1"/>
    </source>
</evidence>
<dbReference type="CDD" id="cd00377">
    <property type="entry name" value="ICL_PEPM"/>
    <property type="match status" value="1"/>
</dbReference>
<evidence type="ECO:0000256" key="1">
    <source>
        <dbReference type="ARBA" id="ARBA00022723"/>
    </source>
</evidence>
<dbReference type="EMBL" id="NVVJ01000047">
    <property type="protein sequence ID" value="PCJ22942.1"/>
    <property type="molecule type" value="Genomic_DNA"/>
</dbReference>
<organism evidence="2 3">
    <name type="scientific">SAR86 cluster bacterium</name>
    <dbReference type="NCBI Taxonomy" id="2030880"/>
    <lineage>
        <taxon>Bacteria</taxon>
        <taxon>Pseudomonadati</taxon>
        <taxon>Pseudomonadota</taxon>
        <taxon>Gammaproteobacteria</taxon>
        <taxon>SAR86 cluster</taxon>
    </lineage>
</organism>
<dbReference type="PANTHER" id="PTHR42905:SF16">
    <property type="entry name" value="CARBOXYPHOSPHONOENOLPYRUVATE PHOSPHONOMUTASE-LIKE PROTEIN (AFU_ORTHOLOGUE AFUA_5G07230)"/>
    <property type="match status" value="1"/>
</dbReference>
<comment type="caution">
    <text evidence="2">The sequence shown here is derived from an EMBL/GenBank/DDBJ whole genome shotgun (WGS) entry which is preliminary data.</text>
</comment>
<dbReference type="Pfam" id="PF13714">
    <property type="entry name" value="PEP_mutase"/>
    <property type="match status" value="1"/>
</dbReference>
<evidence type="ECO:0000313" key="3">
    <source>
        <dbReference type="Proteomes" id="UP000218327"/>
    </source>
</evidence>
<dbReference type="SUPFAM" id="SSF51621">
    <property type="entry name" value="Phosphoenolpyruvate/pyruvate domain"/>
    <property type="match status" value="1"/>
</dbReference>
<reference evidence="3" key="1">
    <citation type="submission" date="2017-08" db="EMBL/GenBank/DDBJ databases">
        <title>A dynamic microbial community with high functional redundancy inhabits the cold, oxic subseafloor aquifer.</title>
        <authorList>
            <person name="Tully B.J."/>
            <person name="Wheat C.G."/>
            <person name="Glazer B.T."/>
            <person name="Huber J.A."/>
        </authorList>
    </citation>
    <scope>NUCLEOTIDE SEQUENCE [LARGE SCALE GENOMIC DNA]</scope>
</reference>
<accession>A0A2A5AUM5</accession>
<dbReference type="GO" id="GO:0016829">
    <property type="term" value="F:lyase activity"/>
    <property type="evidence" value="ECO:0007669"/>
    <property type="project" value="UniProtKB-KW"/>
</dbReference>